<proteinExistence type="predicted"/>
<dbReference type="AlphaFoldDB" id="A0A7R9HK79"/>
<protein>
    <submittedName>
        <fullName evidence="1">Uncharacterized protein</fullName>
    </submittedName>
</protein>
<name>A0A7R9HK79_9NEOP</name>
<accession>A0A7R9HK79</accession>
<gene>
    <name evidence="1" type="ORF">TMSB3V08_LOCUS2297</name>
</gene>
<dbReference type="EMBL" id="OB792938">
    <property type="protein sequence ID" value="CAD7425387.1"/>
    <property type="molecule type" value="Genomic_DNA"/>
</dbReference>
<reference evidence="1" key="1">
    <citation type="submission" date="2020-11" db="EMBL/GenBank/DDBJ databases">
        <authorList>
            <person name="Tran Van P."/>
        </authorList>
    </citation>
    <scope>NUCLEOTIDE SEQUENCE</scope>
</reference>
<organism evidence="1">
    <name type="scientific">Timema monikensis</name>
    <dbReference type="NCBI Taxonomy" id="170555"/>
    <lineage>
        <taxon>Eukaryota</taxon>
        <taxon>Metazoa</taxon>
        <taxon>Ecdysozoa</taxon>
        <taxon>Arthropoda</taxon>
        <taxon>Hexapoda</taxon>
        <taxon>Insecta</taxon>
        <taxon>Pterygota</taxon>
        <taxon>Neoptera</taxon>
        <taxon>Polyneoptera</taxon>
        <taxon>Phasmatodea</taxon>
        <taxon>Timematodea</taxon>
        <taxon>Timematoidea</taxon>
        <taxon>Timematidae</taxon>
        <taxon>Timema</taxon>
    </lineage>
</organism>
<sequence>MEILYQDLSSSSSSSSTVSSLWPVGAIADETIILKQLPVKHAPTLRESCMARSFPYPWLPRPREDCIGLVRDDSDRSTLGHVIANAAINATS</sequence>
<evidence type="ECO:0000313" key="1">
    <source>
        <dbReference type="EMBL" id="CAD7425387.1"/>
    </source>
</evidence>